<proteinExistence type="predicted"/>
<dbReference type="GO" id="GO:0006355">
    <property type="term" value="P:regulation of DNA-templated transcription"/>
    <property type="evidence" value="ECO:0007669"/>
    <property type="project" value="InterPro"/>
</dbReference>
<gene>
    <name evidence="2" type="ORF">C5L14_08095</name>
</gene>
<sequence length="142" mass="15901">MVPSGKKQKSGPSGPLFAFGGLLPAPAGRGRGAHFGEGHLVRLRLIRAIQQAGNDLETIREYLDELGPEDAKAEAALHVWEYRQEQAQWGEAWRERFGMPATLYRYRIVDGVELLVESKAAPSREQMLAILRDLRKSFADEE</sequence>
<dbReference type="Gene3D" id="1.10.1660.10">
    <property type="match status" value="1"/>
</dbReference>
<dbReference type="GO" id="GO:0003677">
    <property type="term" value="F:DNA binding"/>
    <property type="evidence" value="ECO:0007669"/>
    <property type="project" value="InterPro"/>
</dbReference>
<dbReference type="Pfam" id="PF13411">
    <property type="entry name" value="MerR_1"/>
    <property type="match status" value="1"/>
</dbReference>
<evidence type="ECO:0000259" key="1">
    <source>
        <dbReference type="Pfam" id="PF13411"/>
    </source>
</evidence>
<organism evidence="2 3">
    <name type="scientific">Labrys okinawensis</name>
    <dbReference type="NCBI Taxonomy" id="346911"/>
    <lineage>
        <taxon>Bacteria</taxon>
        <taxon>Pseudomonadati</taxon>
        <taxon>Pseudomonadota</taxon>
        <taxon>Alphaproteobacteria</taxon>
        <taxon>Hyphomicrobiales</taxon>
        <taxon>Xanthobacteraceae</taxon>
        <taxon>Labrys</taxon>
    </lineage>
</organism>
<dbReference type="InterPro" id="IPR000551">
    <property type="entry name" value="MerR-type_HTH_dom"/>
</dbReference>
<comment type="caution">
    <text evidence="2">The sequence shown here is derived from an EMBL/GenBank/DDBJ whole genome shotgun (WGS) entry which is preliminary data.</text>
</comment>
<keyword evidence="3" id="KW-1185">Reference proteome</keyword>
<protein>
    <recommendedName>
        <fullName evidence="1">HTH merR-type domain-containing protein</fullName>
    </recommendedName>
</protein>
<feature type="domain" description="HTH merR-type" evidence="1">
    <location>
        <begin position="21"/>
        <end position="65"/>
    </location>
</feature>
<dbReference type="InterPro" id="IPR009061">
    <property type="entry name" value="DNA-bd_dom_put_sf"/>
</dbReference>
<dbReference type="Proteomes" id="UP000237682">
    <property type="component" value="Unassembled WGS sequence"/>
</dbReference>
<dbReference type="AlphaFoldDB" id="A0A2S9QES6"/>
<reference evidence="2 3" key="1">
    <citation type="submission" date="2018-02" db="EMBL/GenBank/DDBJ databases">
        <title>Whole genome sequencing of endophytic bacterium.</title>
        <authorList>
            <person name="Eedara R."/>
            <person name="Podile A.R."/>
        </authorList>
    </citation>
    <scope>NUCLEOTIDE SEQUENCE [LARGE SCALE GENOMIC DNA]</scope>
    <source>
        <strain evidence="2 3">RP1T</strain>
    </source>
</reference>
<evidence type="ECO:0000313" key="2">
    <source>
        <dbReference type="EMBL" id="PRH87861.1"/>
    </source>
</evidence>
<evidence type="ECO:0000313" key="3">
    <source>
        <dbReference type="Proteomes" id="UP000237682"/>
    </source>
</evidence>
<dbReference type="SUPFAM" id="SSF46955">
    <property type="entry name" value="Putative DNA-binding domain"/>
    <property type="match status" value="1"/>
</dbReference>
<name>A0A2S9QES6_9HYPH</name>
<dbReference type="EMBL" id="PUEJ01000003">
    <property type="protein sequence ID" value="PRH87861.1"/>
    <property type="molecule type" value="Genomic_DNA"/>
</dbReference>
<accession>A0A2S9QES6</accession>